<dbReference type="Proteomes" id="UP000019050">
    <property type="component" value="Unassembled WGS sequence"/>
</dbReference>
<dbReference type="AlphaFoldDB" id="W1Q2P0"/>
<comment type="caution">
    <text evidence="1">The sequence shown here is derived from an EMBL/GenBank/DDBJ whole genome shotgun (WGS) entry which is preliminary data.</text>
</comment>
<gene>
    <name evidence="1" type="ORF">GCWU000182_001497</name>
</gene>
<dbReference type="RefSeq" id="WP_023392139.1">
    <property type="nucleotide sequence ID" value="NZ_KI535340.1"/>
</dbReference>
<dbReference type="HOGENOM" id="CLU_620589_0_0_9"/>
<organism evidence="1 2">
    <name type="scientific">Abiotrophia defectiva ATCC 49176</name>
    <dbReference type="NCBI Taxonomy" id="592010"/>
    <lineage>
        <taxon>Bacteria</taxon>
        <taxon>Bacillati</taxon>
        <taxon>Bacillota</taxon>
        <taxon>Bacilli</taxon>
        <taxon>Lactobacillales</taxon>
        <taxon>Aerococcaceae</taxon>
        <taxon>Abiotrophia</taxon>
    </lineage>
</organism>
<reference evidence="1" key="1">
    <citation type="submission" date="2013-06" db="EMBL/GenBank/DDBJ databases">
        <authorList>
            <person name="Weinstock G."/>
            <person name="Sodergren E."/>
            <person name="Clifton S."/>
            <person name="Fulton L."/>
            <person name="Fulton B."/>
            <person name="Courtney L."/>
            <person name="Fronick C."/>
            <person name="Harrison M."/>
            <person name="Strong C."/>
            <person name="Farmer C."/>
            <person name="Delahaunty K."/>
            <person name="Markovic C."/>
            <person name="Hall O."/>
            <person name="Minx P."/>
            <person name="Tomlinson C."/>
            <person name="Mitreva M."/>
            <person name="Nelson J."/>
            <person name="Hou S."/>
            <person name="Wollam A."/>
            <person name="Pepin K.H."/>
            <person name="Johnson M."/>
            <person name="Bhonagiri V."/>
            <person name="Nash W.E."/>
            <person name="Warren W."/>
            <person name="Chinwalla A."/>
            <person name="Mardis E.R."/>
            <person name="Wilson R.K."/>
        </authorList>
    </citation>
    <scope>NUCLEOTIDE SEQUENCE [LARGE SCALE GENOMIC DNA]</scope>
    <source>
        <strain evidence="1">ATCC 49176</strain>
    </source>
</reference>
<accession>W1Q2P0</accession>
<keyword evidence="2" id="KW-1185">Reference proteome</keyword>
<name>W1Q2P0_ABIDE</name>
<evidence type="ECO:0000313" key="1">
    <source>
        <dbReference type="EMBL" id="ESK65336.1"/>
    </source>
</evidence>
<evidence type="ECO:0000313" key="2">
    <source>
        <dbReference type="Proteomes" id="UP000019050"/>
    </source>
</evidence>
<dbReference type="STRING" id="592010.GCWU000182_001497"/>
<dbReference type="GeneID" id="84817995"/>
<proteinExistence type="predicted"/>
<dbReference type="EMBL" id="ACIN03000013">
    <property type="protein sequence ID" value="ESK65336.1"/>
    <property type="molecule type" value="Genomic_DNA"/>
</dbReference>
<sequence length="441" mass="47502">MAFSQLQLTNAGTRELAKGGALVLTKIALGDGQMGDVATASGLARKVCEVTPTVTSDNEYQVIEGVFDNIALDITAEKNIQEVGVFGKVGEGADVLLYYAKGNAFVFPPKTQQQMTVKIPFRVKIVGNREVTVSLNTQMSGMATADSVNRVSETLGKLKSGTTIEQALDLPGLKVLLGSTGKQRAPQDLDTLGTPGIYWYEQSHNASSKGIASGYGFILVFSNMVGSPGQAGNFTWQVFYGTNGRIWVRTRVNNGAWSVQPVASGEYLTNTLKRLGLDEWGLGFNIATCPSGTNFGTFLASNTVPIGFNIVKDNNAPMKEVFVWKSSNTYAYCFSPRHNGGFLVNSLQNGRFGEWRDLGQGLTVQVSSNQDFGDYLRSNAVPIGISAQKDSRTGAFGTVTKIDNNNIYFTGAMREQGKTYQVAYAIVDGVVPSAFTKWALT</sequence>
<protein>
    <submittedName>
        <fullName evidence="1">Uncharacterized protein</fullName>
    </submittedName>
</protein>
<dbReference type="CDD" id="cd19958">
    <property type="entry name" value="pyocin_knob"/>
    <property type="match status" value="1"/>
</dbReference>